<accession>A0A1X2I0B2</accession>
<proteinExistence type="predicted"/>
<dbReference type="AlphaFoldDB" id="A0A1X2I0B2"/>
<keyword evidence="2" id="KW-1185">Reference proteome</keyword>
<dbReference type="OrthoDB" id="2290396at2759"/>
<sequence>MSTWWFLDQEAPPIVSCAMADWCVDIDCLFDQILQCHRASYTSKEPIPKYTNGILDYRYGEIDTLDARFALIVLTKKSISTERNVVLALEASLPTMKDLDLERASEIHLTASYIHPLIERLLAITSPDKVAHCLNDMMAWLIGVLVI</sequence>
<reference evidence="1 2" key="1">
    <citation type="submission" date="2016-07" db="EMBL/GenBank/DDBJ databases">
        <title>Pervasive Adenine N6-methylation of Active Genes in Fungi.</title>
        <authorList>
            <consortium name="DOE Joint Genome Institute"/>
            <person name="Mondo S.J."/>
            <person name="Dannebaum R.O."/>
            <person name="Kuo R.C."/>
            <person name="Labutti K."/>
            <person name="Haridas S."/>
            <person name="Kuo A."/>
            <person name="Salamov A."/>
            <person name="Ahrendt S.R."/>
            <person name="Lipzen A."/>
            <person name="Sullivan W."/>
            <person name="Andreopoulos W.B."/>
            <person name="Clum A."/>
            <person name="Lindquist E."/>
            <person name="Daum C."/>
            <person name="Ramamoorthy G.K."/>
            <person name="Gryganskyi A."/>
            <person name="Culley D."/>
            <person name="Magnuson J.K."/>
            <person name="James T.Y."/>
            <person name="O'Malley M.A."/>
            <person name="Stajich J.E."/>
            <person name="Spatafora J.W."/>
            <person name="Visel A."/>
            <person name="Grigoriev I.V."/>
        </authorList>
    </citation>
    <scope>NUCLEOTIDE SEQUENCE [LARGE SCALE GENOMIC DNA]</scope>
    <source>
        <strain evidence="1 2">NRRL 1336</strain>
    </source>
</reference>
<protein>
    <submittedName>
        <fullName evidence="1">Uncharacterized protein</fullName>
    </submittedName>
</protein>
<evidence type="ECO:0000313" key="1">
    <source>
        <dbReference type="EMBL" id="ORZ06489.1"/>
    </source>
</evidence>
<gene>
    <name evidence="1" type="ORF">BCR42DRAFT_443232</name>
</gene>
<dbReference type="EMBL" id="MCGE01000039">
    <property type="protein sequence ID" value="ORZ06489.1"/>
    <property type="molecule type" value="Genomic_DNA"/>
</dbReference>
<name>A0A1X2I0B2_9FUNG</name>
<dbReference type="Proteomes" id="UP000193560">
    <property type="component" value="Unassembled WGS sequence"/>
</dbReference>
<evidence type="ECO:0000313" key="2">
    <source>
        <dbReference type="Proteomes" id="UP000193560"/>
    </source>
</evidence>
<organism evidence="1 2">
    <name type="scientific">Absidia repens</name>
    <dbReference type="NCBI Taxonomy" id="90262"/>
    <lineage>
        <taxon>Eukaryota</taxon>
        <taxon>Fungi</taxon>
        <taxon>Fungi incertae sedis</taxon>
        <taxon>Mucoromycota</taxon>
        <taxon>Mucoromycotina</taxon>
        <taxon>Mucoromycetes</taxon>
        <taxon>Mucorales</taxon>
        <taxon>Cunninghamellaceae</taxon>
        <taxon>Absidia</taxon>
    </lineage>
</organism>
<comment type="caution">
    <text evidence="1">The sequence shown here is derived from an EMBL/GenBank/DDBJ whole genome shotgun (WGS) entry which is preliminary data.</text>
</comment>